<dbReference type="SUPFAM" id="SSF57196">
    <property type="entry name" value="EGF/Laminin"/>
    <property type="match status" value="3"/>
</dbReference>
<dbReference type="PROSITE" id="PS01186">
    <property type="entry name" value="EGF_2"/>
    <property type="match status" value="1"/>
</dbReference>
<dbReference type="CDD" id="cd00054">
    <property type="entry name" value="EGF_CA"/>
    <property type="match status" value="2"/>
</dbReference>
<dbReference type="GO" id="GO:0006508">
    <property type="term" value="P:proteolysis"/>
    <property type="evidence" value="ECO:0007669"/>
    <property type="project" value="UniProtKB-KW"/>
</dbReference>
<dbReference type="Gene3D" id="2.60.120.290">
    <property type="entry name" value="Spermadhesin, CUB domain"/>
    <property type="match status" value="3"/>
</dbReference>
<dbReference type="FunFam" id="2.10.25.10:FF:000321">
    <property type="entry name" value="Protein delta homolog 1"/>
    <property type="match status" value="1"/>
</dbReference>
<dbReference type="CDD" id="cd00037">
    <property type="entry name" value="CLECT"/>
    <property type="match status" value="1"/>
</dbReference>
<accession>A0A336N357</accession>
<evidence type="ECO:0000259" key="12">
    <source>
        <dbReference type="PROSITE" id="PS01180"/>
    </source>
</evidence>
<evidence type="ECO:0000256" key="9">
    <source>
        <dbReference type="PROSITE-ProRule" id="PRU00076"/>
    </source>
</evidence>
<dbReference type="InterPro" id="IPR035914">
    <property type="entry name" value="Sperma_CUB_dom_sf"/>
</dbReference>
<keyword evidence="6 9" id="KW-1015">Disulfide bond</keyword>
<dbReference type="AlphaFoldDB" id="A0A336N357"/>
<feature type="domain" description="CUB" evidence="12">
    <location>
        <begin position="162"/>
        <end position="224"/>
    </location>
</feature>
<name>A0A336N357_CULSO</name>
<evidence type="ECO:0000259" key="13">
    <source>
        <dbReference type="PROSITE" id="PS50026"/>
    </source>
</evidence>
<evidence type="ECO:0000256" key="1">
    <source>
        <dbReference type="ARBA" id="ARBA00022536"/>
    </source>
</evidence>
<dbReference type="GO" id="GO:0004252">
    <property type="term" value="F:serine-type endopeptidase activity"/>
    <property type="evidence" value="ECO:0007669"/>
    <property type="project" value="TreeGrafter"/>
</dbReference>
<dbReference type="Pfam" id="PF00431">
    <property type="entry name" value="CUB"/>
    <property type="match status" value="2"/>
</dbReference>
<feature type="domain" description="C-type lectin" evidence="14">
    <location>
        <begin position="23"/>
        <end position="150"/>
    </location>
</feature>
<comment type="caution">
    <text evidence="9">Lacks conserved residue(s) required for the propagation of feature annotation.</text>
</comment>
<feature type="disulfide bond" evidence="9">
    <location>
        <begin position="794"/>
        <end position="803"/>
    </location>
</feature>
<dbReference type="Pfam" id="PF00059">
    <property type="entry name" value="Lectin_C"/>
    <property type="match status" value="1"/>
</dbReference>
<evidence type="ECO:0000256" key="3">
    <source>
        <dbReference type="ARBA" id="ARBA00022729"/>
    </source>
</evidence>
<dbReference type="Gene3D" id="2.10.25.10">
    <property type="entry name" value="Laminin"/>
    <property type="match status" value="3"/>
</dbReference>
<dbReference type="PROSITE" id="PS00022">
    <property type="entry name" value="EGF_1"/>
    <property type="match status" value="2"/>
</dbReference>
<dbReference type="CDD" id="cd00041">
    <property type="entry name" value="CUB"/>
    <property type="match status" value="2"/>
</dbReference>
<keyword evidence="2" id="KW-0645">Protease</keyword>
<dbReference type="InterPro" id="IPR001304">
    <property type="entry name" value="C-type_lectin-like"/>
</dbReference>
<dbReference type="SMART" id="SM00181">
    <property type="entry name" value="EGF"/>
    <property type="match status" value="3"/>
</dbReference>
<keyword evidence="11" id="KW-1133">Transmembrane helix</keyword>
<dbReference type="FunFam" id="2.10.25.10:FF:000279">
    <property type="entry name" value="Neurogenic locus notch 1"/>
    <property type="match status" value="1"/>
</dbReference>
<dbReference type="InterPro" id="IPR000859">
    <property type="entry name" value="CUB_dom"/>
</dbReference>
<dbReference type="InterPro" id="IPR016187">
    <property type="entry name" value="CTDL_fold"/>
</dbReference>
<dbReference type="GO" id="GO:0003008">
    <property type="term" value="P:system process"/>
    <property type="evidence" value="ECO:0007669"/>
    <property type="project" value="UniProtKB-ARBA"/>
</dbReference>
<dbReference type="Gene3D" id="3.10.100.10">
    <property type="entry name" value="Mannose-Binding Protein A, subunit A"/>
    <property type="match status" value="1"/>
</dbReference>
<feature type="disulfide bond" evidence="9">
    <location>
        <begin position="735"/>
        <end position="745"/>
    </location>
</feature>
<evidence type="ECO:0000256" key="6">
    <source>
        <dbReference type="ARBA" id="ARBA00023157"/>
    </source>
</evidence>
<evidence type="ECO:0000256" key="7">
    <source>
        <dbReference type="ARBA" id="ARBA00023180"/>
    </source>
</evidence>
<dbReference type="Pfam" id="PF00008">
    <property type="entry name" value="EGF"/>
    <property type="match status" value="1"/>
</dbReference>
<evidence type="ECO:0000256" key="10">
    <source>
        <dbReference type="SAM" id="MobiDB-lite"/>
    </source>
</evidence>
<dbReference type="VEuPathDB" id="VectorBase:CSON009597"/>
<feature type="domain" description="EGF-like" evidence="13">
    <location>
        <begin position="731"/>
        <end position="766"/>
    </location>
</feature>
<dbReference type="PROSITE" id="PS50026">
    <property type="entry name" value="EGF_3"/>
    <property type="match status" value="3"/>
</dbReference>
<protein>
    <submittedName>
        <fullName evidence="15">CSON009597 protein</fullName>
    </submittedName>
</protein>
<dbReference type="SUPFAM" id="SSF56436">
    <property type="entry name" value="C-type lectin-like"/>
    <property type="match status" value="1"/>
</dbReference>
<dbReference type="InterPro" id="IPR000152">
    <property type="entry name" value="EGF-type_Asp/Asn_hydroxyl_site"/>
</dbReference>
<keyword evidence="3" id="KW-0732">Signal</keyword>
<evidence type="ECO:0000259" key="14">
    <source>
        <dbReference type="PROSITE" id="PS50041"/>
    </source>
</evidence>
<feature type="transmembrane region" description="Helical" evidence="11">
    <location>
        <begin position="823"/>
        <end position="843"/>
    </location>
</feature>
<dbReference type="PROSITE" id="PS00010">
    <property type="entry name" value="ASX_HYDROXYL"/>
    <property type="match status" value="1"/>
</dbReference>
<feature type="domain" description="EGF-like" evidence="13">
    <location>
        <begin position="768"/>
        <end position="804"/>
    </location>
</feature>
<dbReference type="PANTHER" id="PTHR24255">
    <property type="entry name" value="COMPLEMENT COMPONENT 1, S SUBCOMPONENT-RELATED"/>
    <property type="match status" value="1"/>
</dbReference>
<feature type="disulfide bond" evidence="8">
    <location>
        <begin position="427"/>
        <end position="454"/>
    </location>
</feature>
<keyword evidence="5" id="KW-0378">Hydrolase</keyword>
<evidence type="ECO:0000313" key="15">
    <source>
        <dbReference type="EMBL" id="SSX35297.1"/>
    </source>
</evidence>
<dbReference type="InterPro" id="IPR001881">
    <property type="entry name" value="EGF-like_Ca-bd_dom"/>
</dbReference>
<feature type="region of interest" description="Disordered" evidence="10">
    <location>
        <begin position="919"/>
        <end position="938"/>
    </location>
</feature>
<feature type="region of interest" description="Disordered" evidence="10">
    <location>
        <begin position="288"/>
        <end position="335"/>
    </location>
</feature>
<dbReference type="InterPro" id="IPR000742">
    <property type="entry name" value="EGF"/>
</dbReference>
<evidence type="ECO:0000256" key="2">
    <source>
        <dbReference type="ARBA" id="ARBA00022670"/>
    </source>
</evidence>
<gene>
    <name evidence="15" type="primary">CSON009597</name>
</gene>
<evidence type="ECO:0000256" key="4">
    <source>
        <dbReference type="ARBA" id="ARBA00022737"/>
    </source>
</evidence>
<dbReference type="SMART" id="SM00034">
    <property type="entry name" value="CLECT"/>
    <property type="match status" value="1"/>
</dbReference>
<dbReference type="OMA" id="WHINITH"/>
<feature type="disulfide bond" evidence="9">
    <location>
        <begin position="756"/>
        <end position="765"/>
    </location>
</feature>
<evidence type="ECO:0000256" key="11">
    <source>
        <dbReference type="SAM" id="Phobius"/>
    </source>
</evidence>
<dbReference type="SMART" id="SM00179">
    <property type="entry name" value="EGF_CA"/>
    <property type="match status" value="2"/>
</dbReference>
<dbReference type="GO" id="GO:0005509">
    <property type="term" value="F:calcium ion binding"/>
    <property type="evidence" value="ECO:0007669"/>
    <property type="project" value="InterPro"/>
</dbReference>
<dbReference type="GO" id="GO:0005615">
    <property type="term" value="C:extracellular space"/>
    <property type="evidence" value="ECO:0007669"/>
    <property type="project" value="TreeGrafter"/>
</dbReference>
<dbReference type="PANTHER" id="PTHR24255:SF31">
    <property type="entry name" value="CUBILIN-LIKE PROTEIN"/>
    <property type="match status" value="1"/>
</dbReference>
<feature type="domain" description="EGF-like" evidence="13">
    <location>
        <begin position="695"/>
        <end position="728"/>
    </location>
</feature>
<reference evidence="15" key="1">
    <citation type="submission" date="2018-07" db="EMBL/GenBank/DDBJ databases">
        <authorList>
            <person name="Quirk P.G."/>
            <person name="Krulwich T.A."/>
        </authorList>
    </citation>
    <scope>NUCLEOTIDE SEQUENCE</scope>
</reference>
<keyword evidence="1 9" id="KW-0245">EGF-like domain</keyword>
<keyword evidence="7" id="KW-0325">Glycoprotein</keyword>
<dbReference type="PROSITE" id="PS50041">
    <property type="entry name" value="C_TYPE_LECTIN_2"/>
    <property type="match status" value="1"/>
</dbReference>
<keyword evidence="11" id="KW-0472">Membrane</keyword>
<feature type="compositionally biased region" description="Polar residues" evidence="10">
    <location>
        <begin position="919"/>
        <end position="932"/>
    </location>
</feature>
<dbReference type="EMBL" id="UFQT01003824">
    <property type="protein sequence ID" value="SSX35297.1"/>
    <property type="molecule type" value="Genomic_DNA"/>
</dbReference>
<feature type="transmembrane region" description="Helical" evidence="11">
    <location>
        <begin position="949"/>
        <end position="973"/>
    </location>
</feature>
<sequence length="979" mass="110784">MKLNLTTRKIVASDCMDERFIPYNGSCFLFVFYPEVDWLTAQNACRGIGTQLASIATKEEENFVVNAIRNSLDFSPQALYWVGGELAHNGKFEWVDGTEMKLKGIMSAQIPAVERDSEQICLGLQTKASMGAGLHWVSKPCTSIGGYICKRKASLNFETIVQNQTISDSYGRLTSPGYPNQYPVNINYWITISGPDNSRIILQFQKIDIETQEECLYDYIGLNNIDSVLHSYIATSSTFYSQDTNSSSAHDFNGEDTVTSSAEDIDTLANEFKRTSWKQHTTHLDNRRKRYWTPKNHHESESSSQRGDTSNPTIKNSGSYVNNNNNSDRKRTRTTTGNYTVTEFYKVDSLKIRNSSNKLMHGSTSEYDTTFDTSQNYLRLCGAHEASLSKYNFISRTNELYLHFHSDFSITGSGYALTWNAVDTSGCPIQTLTAHEGFINTPNYPHFLLNNLDCTYVIQAPHGKRVLVEFTDFDIVSGAEVKLNIGDELFRPFSQKLQLNDGVYVTRGEKMVIRLQTGEQPRGKGFRAIYKTMNSVVAQKIVDLSNNSYGRLFHLNYPQSFPIDVDYTQHIIAPVGQVILLELHGVSFSKEGCHFGSSIEVFDNYADNNGTWWELCDTSDIGLPLLKDQKTRELQADDDKKVHNHNSPIHIRSYLNSLHIRQKVKGLTGARLNATVFLQEDDKYKVKLLEAEDDSVESCVPNPCLYGGRCITNGEKRKCQCKGHFVGKFCALNVCELDPCIYGQCELTPNKFKCHCQPGYSGVHCDLKQDPCEDNPCENRGECSDNKGTFHCRCHAWWEGRRCEKRMRVPFKPLSERMLQEPFWLGLITVFVVLGVIGLFWCAKRHFPEKIEKLIAEESERNRPTHGYHNHPSLREQLHLTSLTMNAANQPASVANTPGQHRSIFGRLGIRKPSILSLSSPHTPGGATSRTFSLDDLLRPPPRRKRDQVLSTLPLFLIFISVPNLLSFLSIYLTQVHTI</sequence>
<dbReference type="PROSITE" id="PS01180">
    <property type="entry name" value="CUB"/>
    <property type="match status" value="2"/>
</dbReference>
<keyword evidence="11" id="KW-0812">Transmembrane</keyword>
<proteinExistence type="predicted"/>
<feature type="domain" description="CUB" evidence="12">
    <location>
        <begin position="427"/>
        <end position="533"/>
    </location>
</feature>
<dbReference type="SMART" id="SM00042">
    <property type="entry name" value="CUB"/>
    <property type="match status" value="2"/>
</dbReference>
<evidence type="ECO:0000256" key="8">
    <source>
        <dbReference type="PROSITE-ProRule" id="PRU00059"/>
    </source>
</evidence>
<dbReference type="InterPro" id="IPR016186">
    <property type="entry name" value="C-type_lectin-like/link_sf"/>
</dbReference>
<dbReference type="SUPFAM" id="SSF49854">
    <property type="entry name" value="Spermadhesin, CUB domain"/>
    <property type="match status" value="3"/>
</dbReference>
<organism evidence="15">
    <name type="scientific">Culicoides sonorensis</name>
    <name type="common">Biting midge</name>
    <dbReference type="NCBI Taxonomy" id="179676"/>
    <lineage>
        <taxon>Eukaryota</taxon>
        <taxon>Metazoa</taxon>
        <taxon>Ecdysozoa</taxon>
        <taxon>Arthropoda</taxon>
        <taxon>Hexapoda</taxon>
        <taxon>Insecta</taxon>
        <taxon>Pterygota</taxon>
        <taxon>Neoptera</taxon>
        <taxon>Endopterygota</taxon>
        <taxon>Diptera</taxon>
        <taxon>Nematocera</taxon>
        <taxon>Chironomoidea</taxon>
        <taxon>Ceratopogonidae</taxon>
        <taxon>Ceratopogoninae</taxon>
        <taxon>Culicoides</taxon>
        <taxon>Monoculicoides</taxon>
    </lineage>
</organism>
<evidence type="ECO:0000256" key="5">
    <source>
        <dbReference type="ARBA" id="ARBA00022801"/>
    </source>
</evidence>
<feature type="compositionally biased region" description="Polar residues" evidence="10">
    <location>
        <begin position="302"/>
        <end position="321"/>
    </location>
</feature>
<keyword evidence="4" id="KW-0677">Repeat</keyword>